<dbReference type="SUPFAM" id="SSF56112">
    <property type="entry name" value="Protein kinase-like (PK-like)"/>
    <property type="match status" value="1"/>
</dbReference>
<dbReference type="InterPro" id="IPR008271">
    <property type="entry name" value="Ser/Thr_kinase_AS"/>
</dbReference>
<feature type="compositionally biased region" description="Low complexity" evidence="7">
    <location>
        <begin position="666"/>
        <end position="679"/>
    </location>
</feature>
<dbReference type="InterPro" id="IPR000719">
    <property type="entry name" value="Prot_kinase_dom"/>
</dbReference>
<comment type="caution">
    <text evidence="9">The sequence shown here is derived from an EMBL/GenBank/DDBJ whole genome shotgun (WGS) entry which is preliminary data.</text>
</comment>
<dbReference type="EMBL" id="CZPT02001805">
    <property type="protein sequence ID" value="SCU72139.1"/>
    <property type="molecule type" value="Genomic_DNA"/>
</dbReference>
<feature type="compositionally biased region" description="Basic and acidic residues" evidence="7">
    <location>
        <begin position="713"/>
        <end position="724"/>
    </location>
</feature>
<dbReference type="PROSITE" id="PS00107">
    <property type="entry name" value="PROTEIN_KINASE_ATP"/>
    <property type="match status" value="1"/>
</dbReference>
<keyword evidence="1" id="KW-0723">Serine/threonine-protein kinase</keyword>
<name>A0A1G4II19_TRYEQ</name>
<evidence type="ECO:0000256" key="1">
    <source>
        <dbReference type="ARBA" id="ARBA00022527"/>
    </source>
</evidence>
<dbReference type="PANTHER" id="PTHR11584">
    <property type="entry name" value="SERINE/THREONINE PROTEIN KINASE"/>
    <property type="match status" value="1"/>
</dbReference>
<dbReference type="PROSITE" id="PS00108">
    <property type="entry name" value="PROTEIN_KINASE_ST"/>
    <property type="match status" value="1"/>
</dbReference>
<evidence type="ECO:0000256" key="5">
    <source>
        <dbReference type="ARBA" id="ARBA00022840"/>
    </source>
</evidence>
<organism evidence="9 10">
    <name type="scientific">Trypanosoma equiperdum</name>
    <dbReference type="NCBI Taxonomy" id="5694"/>
    <lineage>
        <taxon>Eukaryota</taxon>
        <taxon>Discoba</taxon>
        <taxon>Euglenozoa</taxon>
        <taxon>Kinetoplastea</taxon>
        <taxon>Metakinetoplastina</taxon>
        <taxon>Trypanosomatida</taxon>
        <taxon>Trypanosomatidae</taxon>
        <taxon>Trypanosoma</taxon>
    </lineage>
</organism>
<evidence type="ECO:0000313" key="9">
    <source>
        <dbReference type="EMBL" id="SCU72139.1"/>
    </source>
</evidence>
<dbReference type="VEuPathDB" id="TriTrypDB:TEOVI_000371500"/>
<reference evidence="9" key="1">
    <citation type="submission" date="2016-09" db="EMBL/GenBank/DDBJ databases">
        <authorList>
            <person name="Hebert L."/>
            <person name="Moumen B."/>
        </authorList>
    </citation>
    <scope>NUCLEOTIDE SEQUENCE [LARGE SCALE GENOMIC DNA]</scope>
    <source>
        <strain evidence="9">OVI</strain>
    </source>
</reference>
<feature type="region of interest" description="Disordered" evidence="7">
    <location>
        <begin position="572"/>
        <end position="751"/>
    </location>
</feature>
<feature type="domain" description="Protein kinase" evidence="8">
    <location>
        <begin position="223"/>
        <end position="476"/>
    </location>
</feature>
<dbReference type="PANTHER" id="PTHR11584:SF369">
    <property type="entry name" value="MITOGEN-ACTIVATED PROTEIN KINASE KINASE KINASE 19-RELATED"/>
    <property type="match status" value="1"/>
</dbReference>
<protein>
    <submittedName>
        <fullName evidence="9">Protein kinase, putative</fullName>
        <ecNumber evidence="9">2.7.1.-</ecNumber>
    </submittedName>
</protein>
<keyword evidence="4 9" id="KW-0418">Kinase</keyword>
<dbReference type="GO" id="GO:0005524">
    <property type="term" value="F:ATP binding"/>
    <property type="evidence" value="ECO:0007669"/>
    <property type="project" value="UniProtKB-UniRule"/>
</dbReference>
<feature type="region of interest" description="Disordered" evidence="7">
    <location>
        <begin position="1"/>
        <end position="44"/>
    </location>
</feature>
<keyword evidence="2 9" id="KW-0808">Transferase</keyword>
<keyword evidence="3 6" id="KW-0547">Nucleotide-binding</keyword>
<accession>A0A1G4II19</accession>
<evidence type="ECO:0000313" key="10">
    <source>
        <dbReference type="Proteomes" id="UP000195570"/>
    </source>
</evidence>
<dbReference type="EC" id="2.7.1.-" evidence="9"/>
<proteinExistence type="predicted"/>
<evidence type="ECO:0000256" key="2">
    <source>
        <dbReference type="ARBA" id="ARBA00022679"/>
    </source>
</evidence>
<dbReference type="SMART" id="SM00220">
    <property type="entry name" value="S_TKc"/>
    <property type="match status" value="1"/>
</dbReference>
<dbReference type="RefSeq" id="XP_067082680.1">
    <property type="nucleotide sequence ID" value="XM_067226579.1"/>
</dbReference>
<feature type="region of interest" description="Disordered" evidence="7">
    <location>
        <begin position="537"/>
        <end position="560"/>
    </location>
</feature>
<dbReference type="GeneID" id="92377655"/>
<dbReference type="Pfam" id="PF00069">
    <property type="entry name" value="Pkinase"/>
    <property type="match status" value="1"/>
</dbReference>
<dbReference type="Gene3D" id="1.10.510.10">
    <property type="entry name" value="Transferase(Phosphotransferase) domain 1"/>
    <property type="match status" value="1"/>
</dbReference>
<evidence type="ECO:0000259" key="8">
    <source>
        <dbReference type="PROSITE" id="PS50011"/>
    </source>
</evidence>
<dbReference type="Proteomes" id="UP000195570">
    <property type="component" value="Unassembled WGS sequence"/>
</dbReference>
<evidence type="ECO:0000256" key="3">
    <source>
        <dbReference type="ARBA" id="ARBA00022741"/>
    </source>
</evidence>
<dbReference type="InterPro" id="IPR011009">
    <property type="entry name" value="Kinase-like_dom_sf"/>
</dbReference>
<evidence type="ECO:0000256" key="7">
    <source>
        <dbReference type="SAM" id="MobiDB-lite"/>
    </source>
</evidence>
<feature type="region of interest" description="Disordered" evidence="7">
    <location>
        <begin position="79"/>
        <end position="134"/>
    </location>
</feature>
<dbReference type="CDD" id="cd06606">
    <property type="entry name" value="STKc_MAPKKK"/>
    <property type="match status" value="1"/>
</dbReference>
<evidence type="ECO:0000256" key="6">
    <source>
        <dbReference type="PROSITE-ProRule" id="PRU10141"/>
    </source>
</evidence>
<keyword evidence="5 6" id="KW-0067">ATP-binding</keyword>
<feature type="compositionally biased region" description="Polar residues" evidence="7">
    <location>
        <begin position="96"/>
        <end position="111"/>
    </location>
</feature>
<gene>
    <name evidence="9" type="ORF">TEOVI_000371500</name>
</gene>
<feature type="region of interest" description="Disordered" evidence="7">
    <location>
        <begin position="183"/>
        <end position="213"/>
    </location>
</feature>
<dbReference type="InterPro" id="IPR017441">
    <property type="entry name" value="Protein_kinase_ATP_BS"/>
</dbReference>
<feature type="compositionally biased region" description="Low complexity" evidence="7">
    <location>
        <begin position="634"/>
        <end position="653"/>
    </location>
</feature>
<dbReference type="AlphaFoldDB" id="A0A1G4II19"/>
<feature type="compositionally biased region" description="Basic and acidic residues" evidence="7">
    <location>
        <begin position="606"/>
        <end position="615"/>
    </location>
</feature>
<evidence type="ECO:0000256" key="4">
    <source>
        <dbReference type="ARBA" id="ARBA00022777"/>
    </source>
</evidence>
<dbReference type="PROSITE" id="PS50011">
    <property type="entry name" value="PROTEIN_KINASE_DOM"/>
    <property type="match status" value="1"/>
</dbReference>
<feature type="binding site" evidence="6">
    <location>
        <position position="252"/>
    </location>
    <ligand>
        <name>ATP</name>
        <dbReference type="ChEBI" id="CHEBI:30616"/>
    </ligand>
</feature>
<dbReference type="GO" id="GO:0004674">
    <property type="term" value="F:protein serine/threonine kinase activity"/>
    <property type="evidence" value="ECO:0007669"/>
    <property type="project" value="UniProtKB-KW"/>
</dbReference>
<feature type="compositionally biased region" description="Basic and acidic residues" evidence="7">
    <location>
        <begin position="1"/>
        <end position="15"/>
    </location>
</feature>
<keyword evidence="10" id="KW-1185">Reference proteome</keyword>
<sequence length="751" mass="80639">MKLRADSRGGGEQDIRASFGHSTPRDTGESPSIQPVEGPIPLNFQYDPKVTSLEGALLFVGRTSSANVNSVNQKHLHGNSGVAIPNSPELVGGNQPLASARSSVADNSDQSSGKKKSAVGTGSIGGRHHDPNAPAAKIIVNETQGRTLNKPKSAAADIVNETPHAEGTGVKSAFWAVAKNVSDRTPLSGQSKPPPRKNSNDGSPTPDHAGDEPIDVRACNFKFKIIRELGGGGFGKVYQAILGDGRFVAVKKMKITSHDKVIDREVRVLSTLPPHKHCVRYLGSKRSSNHYYIFMEYVSGGSIRYIRKSAGVFEEPVMRRCVKMVLEGLQHIHRHDIVHRDIKGENVLLDEKGCVKIVDFGACKVLNSGHNTVGSVGTPYWMSPEVCRGEAATEKSDVWGVGCLCLEMTNESGIPWEFHSTANNTQAVLYSIAAAKNPPKIPQHLSPAARDFIACTLRVDPKDRPTVDKLLQHPFFSQSYSAAQPVEREAVMSRVESFDFVNTISTLSQPGDAASTGGKPPVVNIGPVMISTGCKTVAPSKDKEKSQSPTYQLKAASSDDDDDYCRVRNVIRPQGNLERYPPPGTPGDEGIIGKRKKSVIATPSRVGKDEVKEMLEVTPAPQARATGVGPPADVRVSPLPNPSSSSPVRVVRAQPPPRQRRSTEASNPSSTRVSSSLTSGKPAGDPPVTNSLAEGTAKRKKTNESGKSASEPGHNDGRPSKDNPGRSNSSAWWRPKQGSDTNKSVIKWLIK</sequence>